<name>A0A166MMV5_EXIGL</name>
<gene>
    <name evidence="1" type="ORF">EXIGLDRAFT_784166</name>
</gene>
<dbReference type="AlphaFoldDB" id="A0A166MMV5"/>
<dbReference type="InParanoid" id="A0A166MMV5"/>
<protein>
    <submittedName>
        <fullName evidence="1">Uncharacterized protein</fullName>
    </submittedName>
</protein>
<sequence>MLASIGIVIDFVKPDVDTGGAINRDRYREFTDNARWCLPAAEWLAVNIRRVCNAAIPSDADFVDHAAELRYDDEDEDMSDEDEDEDEEHDVYYRDKSGTVDACLGLRVGLWHAVCIRSALKNFDASTKCTTVLRRLDEEPDLRLLVAVAGSGCERGCTQKECPDDAHLFHEDAGSGLSPLRPMLHDGTVAIVAIVAAHHSRSALCPTIVNKTALVHVTALVGRRGCGLSSSSS</sequence>
<proteinExistence type="predicted"/>
<keyword evidence="2" id="KW-1185">Reference proteome</keyword>
<dbReference type="EMBL" id="KV427045">
    <property type="protein sequence ID" value="KZV78208.1"/>
    <property type="molecule type" value="Genomic_DNA"/>
</dbReference>
<reference evidence="1 2" key="1">
    <citation type="journal article" date="2016" name="Mol. Biol. Evol.">
        <title>Comparative Genomics of Early-Diverging Mushroom-Forming Fungi Provides Insights into the Origins of Lignocellulose Decay Capabilities.</title>
        <authorList>
            <person name="Nagy L.G."/>
            <person name="Riley R."/>
            <person name="Tritt A."/>
            <person name="Adam C."/>
            <person name="Daum C."/>
            <person name="Floudas D."/>
            <person name="Sun H."/>
            <person name="Yadav J.S."/>
            <person name="Pangilinan J."/>
            <person name="Larsson K.H."/>
            <person name="Matsuura K."/>
            <person name="Barry K."/>
            <person name="Labutti K."/>
            <person name="Kuo R."/>
            <person name="Ohm R.A."/>
            <person name="Bhattacharya S.S."/>
            <person name="Shirouzu T."/>
            <person name="Yoshinaga Y."/>
            <person name="Martin F.M."/>
            <person name="Grigoriev I.V."/>
            <person name="Hibbett D.S."/>
        </authorList>
    </citation>
    <scope>NUCLEOTIDE SEQUENCE [LARGE SCALE GENOMIC DNA]</scope>
    <source>
        <strain evidence="1 2">HHB12029</strain>
    </source>
</reference>
<dbReference type="Proteomes" id="UP000077266">
    <property type="component" value="Unassembled WGS sequence"/>
</dbReference>
<evidence type="ECO:0000313" key="1">
    <source>
        <dbReference type="EMBL" id="KZV78208.1"/>
    </source>
</evidence>
<organism evidence="1 2">
    <name type="scientific">Exidia glandulosa HHB12029</name>
    <dbReference type="NCBI Taxonomy" id="1314781"/>
    <lineage>
        <taxon>Eukaryota</taxon>
        <taxon>Fungi</taxon>
        <taxon>Dikarya</taxon>
        <taxon>Basidiomycota</taxon>
        <taxon>Agaricomycotina</taxon>
        <taxon>Agaricomycetes</taxon>
        <taxon>Auriculariales</taxon>
        <taxon>Exidiaceae</taxon>
        <taxon>Exidia</taxon>
    </lineage>
</organism>
<accession>A0A166MMV5</accession>
<evidence type="ECO:0000313" key="2">
    <source>
        <dbReference type="Proteomes" id="UP000077266"/>
    </source>
</evidence>